<evidence type="ECO:0000313" key="3">
    <source>
        <dbReference type="Proteomes" id="UP001163726"/>
    </source>
</evidence>
<reference evidence="2" key="1">
    <citation type="submission" date="2022-10" db="EMBL/GenBank/DDBJ databases">
        <title>Catenovulum adriacola sp. nov. isolated in the Harbour of Susak.</title>
        <authorList>
            <person name="Schoch T."/>
            <person name="Reich S.J."/>
            <person name="Stoeferle S."/>
            <person name="Flaiz M."/>
            <person name="Kazda M."/>
            <person name="Riedel C.U."/>
            <person name="Duerre P."/>
        </authorList>
    </citation>
    <scope>NUCLEOTIDE SEQUENCE</scope>
    <source>
        <strain evidence="2">TS8</strain>
    </source>
</reference>
<name>A0ABY7AHF4_9ALTE</name>
<keyword evidence="1" id="KW-0472">Membrane</keyword>
<dbReference type="InterPro" id="IPR008620">
    <property type="entry name" value="FixH"/>
</dbReference>
<evidence type="ECO:0000313" key="2">
    <source>
        <dbReference type="EMBL" id="WAJ69043.1"/>
    </source>
</evidence>
<sequence length="164" mass="18922">MQQQPTRPWYKEPWPWILISIIVIPMIVAVIRLNIYNDYKVEMVVDDYYKKGKSINQEFAREKLAQSYGISALVNFSDDNIVIDINHNEKAPALANLIISLYHSTQSFKDLSLRATARADGRFAAALPNELTGKWQLTVEPYDKKWKIQKNIFLPASKQIIITP</sequence>
<proteinExistence type="predicted"/>
<dbReference type="RefSeq" id="WP_268073182.1">
    <property type="nucleotide sequence ID" value="NZ_CP109965.1"/>
</dbReference>
<keyword evidence="3" id="KW-1185">Reference proteome</keyword>
<dbReference type="EMBL" id="CP109965">
    <property type="protein sequence ID" value="WAJ69043.1"/>
    <property type="molecule type" value="Genomic_DNA"/>
</dbReference>
<organism evidence="2 3">
    <name type="scientific">Catenovulum adriaticum</name>
    <dbReference type="NCBI Taxonomy" id="2984846"/>
    <lineage>
        <taxon>Bacteria</taxon>
        <taxon>Pseudomonadati</taxon>
        <taxon>Pseudomonadota</taxon>
        <taxon>Gammaproteobacteria</taxon>
        <taxon>Alteromonadales</taxon>
        <taxon>Alteromonadaceae</taxon>
        <taxon>Catenovulum</taxon>
    </lineage>
</organism>
<accession>A0ABY7AHF4</accession>
<keyword evidence="1" id="KW-1133">Transmembrane helix</keyword>
<gene>
    <name evidence="2" type="ORF">OLW01_07510</name>
</gene>
<keyword evidence="1" id="KW-0812">Transmembrane</keyword>
<feature type="transmembrane region" description="Helical" evidence="1">
    <location>
        <begin position="14"/>
        <end position="33"/>
    </location>
</feature>
<protein>
    <submittedName>
        <fullName evidence="2">FixH family protein</fullName>
    </submittedName>
</protein>
<dbReference type="Pfam" id="PF05751">
    <property type="entry name" value="FixH"/>
    <property type="match status" value="1"/>
</dbReference>
<dbReference type="Proteomes" id="UP001163726">
    <property type="component" value="Chromosome"/>
</dbReference>
<evidence type="ECO:0000256" key="1">
    <source>
        <dbReference type="SAM" id="Phobius"/>
    </source>
</evidence>